<dbReference type="Proteomes" id="UP000295719">
    <property type="component" value="Unassembled WGS sequence"/>
</dbReference>
<evidence type="ECO:0000256" key="1">
    <source>
        <dbReference type="SAM" id="MobiDB-lite"/>
    </source>
</evidence>
<feature type="compositionally biased region" description="Low complexity" evidence="1">
    <location>
        <begin position="70"/>
        <end position="88"/>
    </location>
</feature>
<dbReference type="PANTHER" id="PTHR38434">
    <property type="entry name" value="BLL2549 PROTEIN"/>
    <property type="match status" value="1"/>
</dbReference>
<feature type="transmembrane region" description="Helical" evidence="2">
    <location>
        <begin position="873"/>
        <end position="894"/>
    </location>
</feature>
<evidence type="ECO:0000256" key="2">
    <source>
        <dbReference type="SAM" id="Phobius"/>
    </source>
</evidence>
<feature type="compositionally biased region" description="Low complexity" evidence="1">
    <location>
        <begin position="114"/>
        <end position="127"/>
    </location>
</feature>
<name>A0A4R3Z4E9_9GAMM</name>
<feature type="transmembrane region" description="Helical" evidence="2">
    <location>
        <begin position="6"/>
        <end position="28"/>
    </location>
</feature>
<keyword evidence="2" id="KW-0812">Transmembrane</keyword>
<feature type="transmembrane region" description="Helical" evidence="2">
    <location>
        <begin position="228"/>
        <end position="247"/>
    </location>
</feature>
<feature type="transmembrane region" description="Helical" evidence="2">
    <location>
        <begin position="254"/>
        <end position="274"/>
    </location>
</feature>
<feature type="transmembrane region" description="Helical" evidence="2">
    <location>
        <begin position="901"/>
        <end position="919"/>
    </location>
</feature>
<keyword evidence="4" id="KW-1185">Reference proteome</keyword>
<feature type="transmembrane region" description="Helical" evidence="2">
    <location>
        <begin position="802"/>
        <end position="821"/>
    </location>
</feature>
<feature type="transmembrane region" description="Helical" evidence="2">
    <location>
        <begin position="496"/>
        <end position="511"/>
    </location>
</feature>
<feature type="transmembrane region" description="Helical" evidence="2">
    <location>
        <begin position="734"/>
        <end position="753"/>
    </location>
</feature>
<feature type="transmembrane region" description="Helical" evidence="2">
    <location>
        <begin position="331"/>
        <end position="348"/>
    </location>
</feature>
<dbReference type="RefSeq" id="WP_131863695.1">
    <property type="nucleotide sequence ID" value="NZ_SMCR01000001.1"/>
</dbReference>
<dbReference type="InterPro" id="IPR019286">
    <property type="entry name" value="DUF2339_TM"/>
</dbReference>
<keyword evidence="2" id="KW-0472">Membrane</keyword>
<feature type="transmembrane region" description="Helical" evidence="2">
    <location>
        <begin position="280"/>
        <end position="301"/>
    </location>
</feature>
<keyword evidence="2" id="KW-1133">Transmembrane helix</keyword>
<feature type="transmembrane region" description="Helical" evidence="2">
    <location>
        <begin position="638"/>
        <end position="657"/>
    </location>
</feature>
<feature type="transmembrane region" description="Helical" evidence="2">
    <location>
        <begin position="199"/>
        <end position="216"/>
    </location>
</feature>
<feature type="transmembrane region" description="Helical" evidence="2">
    <location>
        <begin position="308"/>
        <end position="325"/>
    </location>
</feature>
<dbReference type="PANTHER" id="PTHR38434:SF1">
    <property type="entry name" value="BLL2549 PROTEIN"/>
    <property type="match status" value="1"/>
</dbReference>
<feature type="region of interest" description="Disordered" evidence="1">
    <location>
        <begin position="110"/>
        <end position="146"/>
    </location>
</feature>
<comment type="caution">
    <text evidence="3">The sequence shown here is derived from an EMBL/GenBank/DDBJ whole genome shotgun (WGS) entry which is preliminary data.</text>
</comment>
<feature type="transmembrane region" description="Helical" evidence="2">
    <location>
        <begin position="518"/>
        <end position="537"/>
    </location>
</feature>
<sequence>MDEIWIIAAGLVLFVAFIVPLLIVRIFFRLRTTDDRIRTLTLELEALRRQGVGAAQTAVNPRSPGLIDEPSVSATTAPADSPASRAASLTPASQVERVPLADDNDAHHAIPVTSSRRSMSSSSSSSSAHAGIEGEAPDGRSDDPWQTAVKSVFGKRAGRAASAEGGQGAAGQRGGGRVNNRGEQLFAGLVSWFMRGNPLAKLGIILLFFGLAYLLRESVERGILTIEMRLLGAAVISLGLLAFGWRLRLKQPIFALIVQGGAVGAFYITVFGAFKLYHQLPFTLAFGLMLVICAASVGLAVLQSSLSLAMLASLGGYLAPLLLSTGSGNHLALFSYYLLLSAGILAVSRWQSWRQLNLLGFVFTFGIGGLWGYQHYQPALFVSSELFLLANILLFGLLSVMFGARNLIKGQWAVDGSLLFGAPLLGFGYQYALTRHWEFGPAFSALGFGLFYLLAARIAFTRWPGMGRMLSLSGLVLGVAFATLAIPLALSARWTAMAWTLEGLAMVWLGLNQDQRRLWWSGTAVMLLGAGAAVRAWTLGMTFVSFTTVFVLVSAALMAAGVLWHRQGDKSPRLQPMFSQGFLGLSLVFWLWTLAGVARDLLGLNSAGAMLMLLLMTLSVWLWLLLGSRLQWLLLRQASWLLWPVAVALAALQWLQSGHPLSAGYWALAWPLALVSGMVILKREESRLPVLADHRYPSGLGQALHLAGFWLVLMLIAIELVWQVADLPWGNTAWQFAALAVGLSLPVLAVKWLDNSGRWPLTRHPQLYWQAGLLPLLPGLLWLLAAGNLLDGQLYRWRYLPIINPLEEGALLMLMTLYVWLRNLGPRIQQLLLPKAGILLAVLLAWWLNGVLLRGLAWYGELAWSAEPLWASRLVQTTFALVWTLSALLAMLFANRRGSRPLWFCGIGILAVTIVKLFIIDSASGGGLGRAIAFLGVAVLVLLIGYFVPLPPRQTNGKEPQ</sequence>
<feature type="transmembrane region" description="Helical" evidence="2">
    <location>
        <begin position="543"/>
        <end position="565"/>
    </location>
</feature>
<feature type="transmembrane region" description="Helical" evidence="2">
    <location>
        <begin position="355"/>
        <end position="373"/>
    </location>
</feature>
<protein>
    <submittedName>
        <fullName evidence="3">Putative membrane protein</fullName>
    </submittedName>
</protein>
<evidence type="ECO:0000313" key="4">
    <source>
        <dbReference type="Proteomes" id="UP000295719"/>
    </source>
</evidence>
<organism evidence="3 4">
    <name type="scientific">Biostraticola tofi</name>
    <dbReference type="NCBI Taxonomy" id="466109"/>
    <lineage>
        <taxon>Bacteria</taxon>
        <taxon>Pseudomonadati</taxon>
        <taxon>Pseudomonadota</taxon>
        <taxon>Gammaproteobacteria</taxon>
        <taxon>Enterobacterales</taxon>
        <taxon>Bruguierivoracaceae</taxon>
        <taxon>Biostraticola</taxon>
    </lineage>
</organism>
<feature type="transmembrane region" description="Helical" evidence="2">
    <location>
        <begin position="663"/>
        <end position="681"/>
    </location>
</feature>
<reference evidence="3 4" key="1">
    <citation type="submission" date="2019-03" db="EMBL/GenBank/DDBJ databases">
        <title>Genomic Encyclopedia of Type Strains, Phase IV (KMG-IV): sequencing the most valuable type-strain genomes for metagenomic binning, comparative biology and taxonomic classification.</title>
        <authorList>
            <person name="Goeker M."/>
        </authorList>
    </citation>
    <scope>NUCLEOTIDE SEQUENCE [LARGE SCALE GENOMIC DNA]</scope>
    <source>
        <strain evidence="3 4">DSM 19580</strain>
    </source>
</reference>
<feature type="region of interest" description="Disordered" evidence="1">
    <location>
        <begin position="53"/>
        <end position="91"/>
    </location>
</feature>
<dbReference type="Pfam" id="PF10101">
    <property type="entry name" value="DUF2339"/>
    <property type="match status" value="1"/>
</dbReference>
<dbReference type="PIRSF" id="PIRSF035905">
    <property type="entry name" value="UCP035905_mp"/>
    <property type="match status" value="1"/>
</dbReference>
<evidence type="ECO:0000313" key="3">
    <source>
        <dbReference type="EMBL" id="TCW00168.1"/>
    </source>
</evidence>
<feature type="transmembrane region" description="Helical" evidence="2">
    <location>
        <begin position="833"/>
        <end position="853"/>
    </location>
</feature>
<feature type="transmembrane region" description="Helical" evidence="2">
    <location>
        <begin position="577"/>
        <end position="595"/>
    </location>
</feature>
<dbReference type="OrthoDB" id="207428at2"/>
<feature type="transmembrane region" description="Helical" evidence="2">
    <location>
        <begin position="931"/>
        <end position="948"/>
    </location>
</feature>
<feature type="transmembrane region" description="Helical" evidence="2">
    <location>
        <begin position="412"/>
        <end position="433"/>
    </location>
</feature>
<feature type="transmembrane region" description="Helical" evidence="2">
    <location>
        <begin position="472"/>
        <end position="490"/>
    </location>
</feature>
<feature type="transmembrane region" description="Helical" evidence="2">
    <location>
        <begin position="379"/>
        <end position="400"/>
    </location>
</feature>
<accession>A0A4R3Z4E9</accession>
<dbReference type="EMBL" id="SMCR01000001">
    <property type="protein sequence ID" value="TCW00168.1"/>
    <property type="molecule type" value="Genomic_DNA"/>
</dbReference>
<proteinExistence type="predicted"/>
<feature type="transmembrane region" description="Helical" evidence="2">
    <location>
        <begin position="607"/>
        <end position="626"/>
    </location>
</feature>
<dbReference type="InterPro" id="IPR014600">
    <property type="entry name" value="UCP035905_mem"/>
</dbReference>
<feature type="transmembrane region" description="Helical" evidence="2">
    <location>
        <begin position="773"/>
        <end position="790"/>
    </location>
</feature>
<feature type="transmembrane region" description="Helical" evidence="2">
    <location>
        <begin position="702"/>
        <end position="722"/>
    </location>
</feature>
<dbReference type="AlphaFoldDB" id="A0A4R3Z4E9"/>
<gene>
    <name evidence="3" type="ORF">EDC52_101515</name>
</gene>
<feature type="transmembrane region" description="Helical" evidence="2">
    <location>
        <begin position="439"/>
        <end position="460"/>
    </location>
</feature>